<name>W4M1V5_9BACT</name>
<evidence type="ECO:0000313" key="2">
    <source>
        <dbReference type="EMBL" id="ETX04299.1"/>
    </source>
</evidence>
<keyword evidence="1" id="KW-1133">Transmembrane helix</keyword>
<dbReference type="Proteomes" id="UP000019140">
    <property type="component" value="Unassembled WGS sequence"/>
</dbReference>
<dbReference type="NCBIfam" id="TIGR04411">
    <property type="entry name" value="T2SS_GspN_Lepto"/>
    <property type="match status" value="1"/>
</dbReference>
<keyword evidence="1" id="KW-0812">Transmembrane</keyword>
<protein>
    <recommendedName>
        <fullName evidence="4">Type II secretion system protein GspN</fullName>
    </recommendedName>
</protein>
<keyword evidence="3" id="KW-1185">Reference proteome</keyword>
<reference evidence="2 3" key="1">
    <citation type="journal article" date="2014" name="Nature">
        <title>An environmental bacterial taxon with a large and distinct metabolic repertoire.</title>
        <authorList>
            <person name="Wilson M.C."/>
            <person name="Mori T."/>
            <person name="Ruckert C."/>
            <person name="Uria A.R."/>
            <person name="Helf M.J."/>
            <person name="Takada K."/>
            <person name="Gernert C."/>
            <person name="Steffens U.A."/>
            <person name="Heycke N."/>
            <person name="Schmitt S."/>
            <person name="Rinke C."/>
            <person name="Helfrich E.J."/>
            <person name="Brachmann A.O."/>
            <person name="Gurgui C."/>
            <person name="Wakimoto T."/>
            <person name="Kracht M."/>
            <person name="Crusemann M."/>
            <person name="Hentschel U."/>
            <person name="Abe I."/>
            <person name="Matsunaga S."/>
            <person name="Kalinowski J."/>
            <person name="Takeyama H."/>
            <person name="Piel J."/>
        </authorList>
    </citation>
    <scope>NUCLEOTIDE SEQUENCE [LARGE SCALE GENOMIC DNA]</scope>
    <source>
        <strain evidence="3">TSY2</strain>
    </source>
</reference>
<feature type="transmembrane region" description="Helical" evidence="1">
    <location>
        <begin position="12"/>
        <end position="29"/>
    </location>
</feature>
<dbReference type="InterPro" id="IPR030925">
    <property type="entry name" value="T2SS_GspN_Lepto"/>
</dbReference>
<evidence type="ECO:0008006" key="4">
    <source>
        <dbReference type="Google" id="ProtNLM"/>
    </source>
</evidence>
<gene>
    <name evidence="2" type="ORF">ETSY2_29575</name>
</gene>
<evidence type="ECO:0000256" key="1">
    <source>
        <dbReference type="SAM" id="Phobius"/>
    </source>
</evidence>
<proteinExistence type="predicted"/>
<dbReference type="EMBL" id="AZHX01001252">
    <property type="protein sequence ID" value="ETX04299.1"/>
    <property type="molecule type" value="Genomic_DNA"/>
</dbReference>
<organism evidence="2 3">
    <name type="scientific">Candidatus Entotheonella gemina</name>
    <dbReference type="NCBI Taxonomy" id="1429439"/>
    <lineage>
        <taxon>Bacteria</taxon>
        <taxon>Pseudomonadati</taxon>
        <taxon>Nitrospinota/Tectimicrobiota group</taxon>
        <taxon>Candidatus Tectimicrobiota</taxon>
        <taxon>Candidatus Entotheonellia</taxon>
        <taxon>Candidatus Entotheonellales</taxon>
        <taxon>Candidatus Entotheonellaceae</taxon>
        <taxon>Candidatus Entotheonella</taxon>
    </lineage>
</organism>
<keyword evidence="1" id="KW-0472">Membrane</keyword>
<evidence type="ECO:0000313" key="3">
    <source>
        <dbReference type="Proteomes" id="UP000019140"/>
    </source>
</evidence>
<sequence length="296" mass="33448">MRRTIFRILGYVLYGLIAFVAFVYIMFPYDLLRQRVIERASQGNVTLNIASVKPTFPPGLAMRQVQVAIRQPTASPEVLRLQTLRAWPQWLSLFSPAKSLGFTGQLYNGHISGDVRYTRRGGKTYWESLANFENLEVSRHALLQDMEQTNRLTVEGRLSGMAKTRLTTAGQLEQGNIEFKMKPAILTPGEASRLGLSKPLPCDDLNGAATLARREWQIEELTCRGDDVMIDLRGTFRPRSPWLASVPNLRVAMKSETAFQAELSLLSQWATQRPLGEDGEVKFGLRGRLDRLRPVR</sequence>
<dbReference type="AlphaFoldDB" id="W4M1V5"/>
<comment type="caution">
    <text evidence="2">The sequence shown here is derived from an EMBL/GenBank/DDBJ whole genome shotgun (WGS) entry which is preliminary data.</text>
</comment>
<dbReference type="HOGENOM" id="CLU_945563_0_0_7"/>
<accession>W4M1V5</accession>